<evidence type="ECO:0000313" key="3">
    <source>
        <dbReference type="Proteomes" id="UP000320516"/>
    </source>
</evidence>
<keyword evidence="1" id="KW-1133">Transmembrane helix</keyword>
<dbReference type="AlphaFoldDB" id="A0A560JIT4"/>
<evidence type="ECO:0000256" key="1">
    <source>
        <dbReference type="SAM" id="Phobius"/>
    </source>
</evidence>
<reference evidence="2 3" key="1">
    <citation type="submission" date="2019-06" db="EMBL/GenBank/DDBJ databases">
        <title>Genomic Encyclopedia of Type Strains, Phase IV (KMG-V): Genome sequencing to study the core and pangenomes of soil and plant-associated prokaryotes.</title>
        <authorList>
            <person name="Whitman W."/>
        </authorList>
    </citation>
    <scope>NUCLEOTIDE SEQUENCE [LARGE SCALE GENOMIC DNA]</scope>
    <source>
        <strain evidence="2 3">BR 12005</strain>
    </source>
</reference>
<protein>
    <submittedName>
        <fullName evidence="2">Uncharacterized protein</fullName>
    </submittedName>
</protein>
<feature type="transmembrane region" description="Helical" evidence="1">
    <location>
        <begin position="55"/>
        <end position="74"/>
    </location>
</feature>
<dbReference type="Proteomes" id="UP000320516">
    <property type="component" value="Unassembled WGS sequence"/>
</dbReference>
<dbReference type="EMBL" id="VITV01000007">
    <property type="protein sequence ID" value="TWB70877.1"/>
    <property type="molecule type" value="Genomic_DNA"/>
</dbReference>
<proteinExistence type="predicted"/>
<feature type="transmembrane region" description="Helical" evidence="1">
    <location>
        <begin position="86"/>
        <end position="105"/>
    </location>
</feature>
<name>A0A560JIT4_9PROT</name>
<keyword evidence="1" id="KW-0472">Membrane</keyword>
<organism evidence="2 3">
    <name type="scientific">Nitrospirillum amazonense</name>
    <dbReference type="NCBI Taxonomy" id="28077"/>
    <lineage>
        <taxon>Bacteria</taxon>
        <taxon>Pseudomonadati</taxon>
        <taxon>Pseudomonadota</taxon>
        <taxon>Alphaproteobacteria</taxon>
        <taxon>Rhodospirillales</taxon>
        <taxon>Azospirillaceae</taxon>
        <taxon>Nitrospirillum</taxon>
    </lineage>
</organism>
<keyword evidence="1" id="KW-0812">Transmembrane</keyword>
<comment type="caution">
    <text evidence="2">The sequence shown here is derived from an EMBL/GenBank/DDBJ whole genome shotgun (WGS) entry which is preliminary data.</text>
</comment>
<evidence type="ECO:0000313" key="2">
    <source>
        <dbReference type="EMBL" id="TWB70877.1"/>
    </source>
</evidence>
<dbReference type="PROSITE" id="PS51257">
    <property type="entry name" value="PROKAR_LIPOPROTEIN"/>
    <property type="match status" value="1"/>
</dbReference>
<gene>
    <name evidence="2" type="ORF">FBZ87_107261</name>
</gene>
<accession>A0A560JIT4</accession>
<sequence length="107" mass="11584">MPASKMTRLDRICKVALWALGFLLIVGGCMAIFPALFLTVVAANDGAQGGAAPGMVWLLMPLVVAGVPVLILLSARKFPAYVKHHALAMVLAWVGALYLLDRFWLHR</sequence>